<feature type="region of interest" description="Disordered" evidence="1">
    <location>
        <begin position="75"/>
        <end position="97"/>
    </location>
</feature>
<proteinExistence type="predicted"/>
<feature type="region of interest" description="Disordered" evidence="1">
    <location>
        <begin position="1"/>
        <end position="27"/>
    </location>
</feature>
<accession>A0AAD6XY00</accession>
<dbReference type="EMBL" id="JARJCN010000002">
    <property type="protein sequence ID" value="KAJ7103653.1"/>
    <property type="molecule type" value="Genomic_DNA"/>
</dbReference>
<evidence type="ECO:0000313" key="3">
    <source>
        <dbReference type="Proteomes" id="UP001222325"/>
    </source>
</evidence>
<keyword evidence="3" id="KW-1185">Reference proteome</keyword>
<evidence type="ECO:0000256" key="1">
    <source>
        <dbReference type="SAM" id="MobiDB-lite"/>
    </source>
</evidence>
<evidence type="ECO:0000313" key="2">
    <source>
        <dbReference type="EMBL" id="KAJ7103653.1"/>
    </source>
</evidence>
<dbReference type="Proteomes" id="UP001222325">
    <property type="component" value="Unassembled WGS sequence"/>
</dbReference>
<comment type="caution">
    <text evidence="2">The sequence shown here is derived from an EMBL/GenBank/DDBJ whole genome shotgun (WGS) entry which is preliminary data.</text>
</comment>
<dbReference type="AlphaFoldDB" id="A0AAD6XY00"/>
<name>A0AAD6XY00_9AGAR</name>
<protein>
    <submittedName>
        <fullName evidence="2">Uncharacterized protein</fullName>
    </submittedName>
</protein>
<feature type="compositionally biased region" description="Acidic residues" evidence="1">
    <location>
        <begin position="86"/>
        <end position="97"/>
    </location>
</feature>
<sequence>MSRSITVEYSLRPPASSGQSYELPASRRHEFMMSEPSNTLEQPKYYKVLRETIAQARHDVGEDLTAWRDAVGKAELTKEIKKPKVDEEEEEDDADDA</sequence>
<organism evidence="2 3">
    <name type="scientific">Mycena belliarum</name>
    <dbReference type="NCBI Taxonomy" id="1033014"/>
    <lineage>
        <taxon>Eukaryota</taxon>
        <taxon>Fungi</taxon>
        <taxon>Dikarya</taxon>
        <taxon>Basidiomycota</taxon>
        <taxon>Agaricomycotina</taxon>
        <taxon>Agaricomycetes</taxon>
        <taxon>Agaricomycetidae</taxon>
        <taxon>Agaricales</taxon>
        <taxon>Marasmiineae</taxon>
        <taxon>Mycenaceae</taxon>
        <taxon>Mycena</taxon>
    </lineage>
</organism>
<gene>
    <name evidence="2" type="ORF">B0H15DRAFT_813057</name>
</gene>
<reference evidence="2" key="1">
    <citation type="submission" date="2023-03" db="EMBL/GenBank/DDBJ databases">
        <title>Massive genome expansion in bonnet fungi (Mycena s.s.) driven by repeated elements and novel gene families across ecological guilds.</title>
        <authorList>
            <consortium name="Lawrence Berkeley National Laboratory"/>
            <person name="Harder C.B."/>
            <person name="Miyauchi S."/>
            <person name="Viragh M."/>
            <person name="Kuo A."/>
            <person name="Thoen E."/>
            <person name="Andreopoulos B."/>
            <person name="Lu D."/>
            <person name="Skrede I."/>
            <person name="Drula E."/>
            <person name="Henrissat B."/>
            <person name="Morin E."/>
            <person name="Kohler A."/>
            <person name="Barry K."/>
            <person name="LaButti K."/>
            <person name="Morin E."/>
            <person name="Salamov A."/>
            <person name="Lipzen A."/>
            <person name="Mereny Z."/>
            <person name="Hegedus B."/>
            <person name="Baldrian P."/>
            <person name="Stursova M."/>
            <person name="Weitz H."/>
            <person name="Taylor A."/>
            <person name="Grigoriev I.V."/>
            <person name="Nagy L.G."/>
            <person name="Martin F."/>
            <person name="Kauserud H."/>
        </authorList>
    </citation>
    <scope>NUCLEOTIDE SEQUENCE</scope>
    <source>
        <strain evidence="2">CBHHK173m</strain>
    </source>
</reference>
<feature type="compositionally biased region" description="Basic and acidic residues" evidence="1">
    <location>
        <begin position="75"/>
        <end position="85"/>
    </location>
</feature>